<gene>
    <name evidence="3" type="ORF">FHS22_005969</name>
</gene>
<proteinExistence type="predicted"/>
<name>A0A841DCZ5_PLAVE</name>
<evidence type="ECO:0000313" key="3">
    <source>
        <dbReference type="EMBL" id="MBB5966677.1"/>
    </source>
</evidence>
<reference evidence="3 4" key="1">
    <citation type="submission" date="2020-08" db="EMBL/GenBank/DDBJ databases">
        <title>Genomic Encyclopedia of Type Strains, Phase III (KMG-III): the genomes of soil and plant-associated and newly described type strains.</title>
        <authorList>
            <person name="Whitman W."/>
        </authorList>
    </citation>
    <scope>NUCLEOTIDE SEQUENCE [LARGE SCALE GENOMIC DNA]</scope>
    <source>
        <strain evidence="3 4">CECT 3303</strain>
    </source>
</reference>
<dbReference type="GO" id="GO:0016787">
    <property type="term" value="F:hydrolase activity"/>
    <property type="evidence" value="ECO:0007669"/>
    <property type="project" value="UniProtKB-KW"/>
</dbReference>
<feature type="region of interest" description="Disordered" evidence="2">
    <location>
        <begin position="1"/>
        <end position="23"/>
    </location>
</feature>
<dbReference type="Proteomes" id="UP000562352">
    <property type="component" value="Unassembled WGS sequence"/>
</dbReference>
<dbReference type="Gene3D" id="2.40.260.10">
    <property type="entry name" value="Sortase"/>
    <property type="match status" value="1"/>
</dbReference>
<organism evidence="3 4">
    <name type="scientific">Planomonospora venezuelensis</name>
    <dbReference type="NCBI Taxonomy" id="1999"/>
    <lineage>
        <taxon>Bacteria</taxon>
        <taxon>Bacillati</taxon>
        <taxon>Actinomycetota</taxon>
        <taxon>Actinomycetes</taxon>
        <taxon>Streptosporangiales</taxon>
        <taxon>Streptosporangiaceae</taxon>
        <taxon>Planomonospora</taxon>
    </lineage>
</organism>
<accession>A0A841DCZ5</accession>
<evidence type="ECO:0000313" key="4">
    <source>
        <dbReference type="Proteomes" id="UP000562352"/>
    </source>
</evidence>
<dbReference type="InterPro" id="IPR023365">
    <property type="entry name" value="Sortase_dom-sf"/>
</dbReference>
<dbReference type="RefSeq" id="WP_338048010.1">
    <property type="nucleotide sequence ID" value="NZ_BAAAWZ010000001.1"/>
</dbReference>
<protein>
    <submittedName>
        <fullName evidence="3">Sortase (Surface protein transpeptidase)</fullName>
    </submittedName>
</protein>
<evidence type="ECO:0000256" key="2">
    <source>
        <dbReference type="SAM" id="MobiDB-lite"/>
    </source>
</evidence>
<dbReference type="EMBL" id="JACHJJ010000025">
    <property type="protein sequence ID" value="MBB5966677.1"/>
    <property type="molecule type" value="Genomic_DNA"/>
</dbReference>
<feature type="region of interest" description="Disordered" evidence="2">
    <location>
        <begin position="94"/>
        <end position="115"/>
    </location>
</feature>
<dbReference type="NCBIfam" id="NF033748">
    <property type="entry name" value="class_F_sortase"/>
    <property type="match status" value="1"/>
</dbReference>
<dbReference type="AlphaFoldDB" id="A0A841DCZ5"/>
<comment type="caution">
    <text evidence="3">The sequence shown here is derived from an EMBL/GenBank/DDBJ whole genome shotgun (WGS) entry which is preliminary data.</text>
</comment>
<dbReference type="InterPro" id="IPR005754">
    <property type="entry name" value="Sortase"/>
</dbReference>
<dbReference type="SUPFAM" id="SSF63817">
    <property type="entry name" value="Sortase"/>
    <property type="match status" value="1"/>
</dbReference>
<keyword evidence="1" id="KW-0378">Hydrolase</keyword>
<dbReference type="Pfam" id="PF04203">
    <property type="entry name" value="Sortase"/>
    <property type="match status" value="1"/>
</dbReference>
<feature type="compositionally biased region" description="Low complexity" evidence="2">
    <location>
        <begin position="94"/>
        <end position="104"/>
    </location>
</feature>
<dbReference type="InterPro" id="IPR042001">
    <property type="entry name" value="Sortase_F"/>
</dbReference>
<dbReference type="CDD" id="cd05829">
    <property type="entry name" value="Sortase_F"/>
    <property type="match status" value="1"/>
</dbReference>
<evidence type="ECO:0000256" key="1">
    <source>
        <dbReference type="ARBA" id="ARBA00022801"/>
    </source>
</evidence>
<sequence length="281" mass="28922">MADRPGTDGGCAPAARSGVPGARERATAAARSVAEAVRRLVPASGLGTAVPALGLGTVLLAGGCMAGTGERADPALARSLPVIAPVLPGASAVPVPPAAAAGAGRRAREKGRGWPAPLPGMPGAAEPLSLVVPRAGVNAPITWTGSTSEGVLEAPPLWQADLAGWDRTGPMPGEPGPAVIVGHLDTRTGPAVFARLPRLVRGDTVAVIRRDGSVVVFRVTATERAPKTDFPVSRVYRARPYPTIRLVTCGGRYDPARHSYEENLIVYGDFAAWYRLADFPG</sequence>
<keyword evidence="4" id="KW-1185">Reference proteome</keyword>